<dbReference type="InterPro" id="IPR029044">
    <property type="entry name" value="Nucleotide-diphossugar_trans"/>
</dbReference>
<protein>
    <submittedName>
        <fullName evidence="4">Glycosyltransferase</fullName>
    </submittedName>
</protein>
<proteinExistence type="predicted"/>
<evidence type="ECO:0000259" key="3">
    <source>
        <dbReference type="Pfam" id="PF00535"/>
    </source>
</evidence>
<accession>A0ABS8FEV9</accession>
<name>A0ABS8FEV9_9FIRM</name>
<dbReference type="Gene3D" id="3.90.550.10">
    <property type="entry name" value="Spore Coat Polysaccharide Biosynthesis Protein SpsA, Chain A"/>
    <property type="match status" value="1"/>
</dbReference>
<dbReference type="SUPFAM" id="SSF53448">
    <property type="entry name" value="Nucleotide-diphospho-sugar transferases"/>
    <property type="match status" value="1"/>
</dbReference>
<evidence type="ECO:0000313" key="5">
    <source>
        <dbReference type="Proteomes" id="UP001199236"/>
    </source>
</evidence>
<sequence length="332" mass="37697">MEERKPLVSVIVPVYNVYPYLRDCVQSVQAQSYQNWELLLVDDGSTDGSGELCDELAVEDGRIRVFHKPNGGQSDARNVGLKQTQGKYFYLLDSDDLIRSTALAQFVERCEADGADAALTPLEMFSTEQPEGRTENPHQIPELLNREETMRRMLLHQGIGHGAGGVFFRRELWGNLQFPVGILYEDYAVMYRAIARCAKVEVFPEPMYDYRIHTGSTMKSGIAEKNLVILDVGEDVTHFIAETVPVLKAEAEYLQLVTYLKTLKGILDGGFGSYPEAQARICRFVQEHRALARRPWAKKADRIKVETLLISKRLFYAVYGLGEWKNKHTVEK</sequence>
<feature type="domain" description="Glycosyltransferase 2-like" evidence="3">
    <location>
        <begin position="9"/>
        <end position="169"/>
    </location>
</feature>
<keyword evidence="2" id="KW-0808">Transferase</keyword>
<dbReference type="PANTHER" id="PTHR22916:SF51">
    <property type="entry name" value="GLYCOSYLTRANSFERASE EPSH-RELATED"/>
    <property type="match status" value="1"/>
</dbReference>
<dbReference type="Proteomes" id="UP001199236">
    <property type="component" value="Unassembled WGS sequence"/>
</dbReference>
<dbReference type="InterPro" id="IPR001173">
    <property type="entry name" value="Glyco_trans_2-like"/>
</dbReference>
<keyword evidence="5" id="KW-1185">Reference proteome</keyword>
<dbReference type="EMBL" id="JAJEQO010000007">
    <property type="protein sequence ID" value="MCC2213048.1"/>
    <property type="molecule type" value="Genomic_DNA"/>
</dbReference>
<comment type="caution">
    <text evidence="4">The sequence shown here is derived from an EMBL/GenBank/DDBJ whole genome shotgun (WGS) entry which is preliminary data.</text>
</comment>
<gene>
    <name evidence="4" type="ORF">LKD34_06035</name>
</gene>
<keyword evidence="1" id="KW-0328">Glycosyltransferase</keyword>
<reference evidence="4 5" key="1">
    <citation type="submission" date="2021-10" db="EMBL/GenBank/DDBJ databases">
        <title>Anaerobic single-cell dispensing facilitates the cultivation of human gut bacteria.</title>
        <authorList>
            <person name="Afrizal A."/>
        </authorList>
    </citation>
    <scope>NUCLEOTIDE SEQUENCE [LARGE SCALE GENOMIC DNA]</scope>
    <source>
        <strain evidence="4 5">CLA-AA-H223</strain>
    </source>
</reference>
<evidence type="ECO:0000256" key="2">
    <source>
        <dbReference type="ARBA" id="ARBA00022679"/>
    </source>
</evidence>
<evidence type="ECO:0000313" key="4">
    <source>
        <dbReference type="EMBL" id="MCC2213048.1"/>
    </source>
</evidence>
<dbReference type="Pfam" id="PF00535">
    <property type="entry name" value="Glycos_transf_2"/>
    <property type="match status" value="1"/>
</dbReference>
<dbReference type="CDD" id="cd00761">
    <property type="entry name" value="Glyco_tranf_GTA_type"/>
    <property type="match status" value="1"/>
</dbReference>
<dbReference type="PANTHER" id="PTHR22916">
    <property type="entry name" value="GLYCOSYLTRANSFERASE"/>
    <property type="match status" value="1"/>
</dbReference>
<organism evidence="4 5">
    <name type="scientific">Faecalibacterium hominis</name>
    <name type="common">ex Afrizal et al. 2022</name>
    <dbReference type="NCBI Taxonomy" id="2881265"/>
    <lineage>
        <taxon>Bacteria</taxon>
        <taxon>Bacillati</taxon>
        <taxon>Bacillota</taxon>
        <taxon>Clostridia</taxon>
        <taxon>Eubacteriales</taxon>
        <taxon>Oscillospiraceae</taxon>
        <taxon>Faecalibacterium</taxon>
    </lineage>
</organism>
<evidence type="ECO:0000256" key="1">
    <source>
        <dbReference type="ARBA" id="ARBA00022676"/>
    </source>
</evidence>
<dbReference type="RefSeq" id="WP_227622490.1">
    <property type="nucleotide sequence ID" value="NZ_JAJEQO010000007.1"/>
</dbReference>